<protein>
    <submittedName>
        <fullName evidence="1">Uncharacterized protein</fullName>
    </submittedName>
</protein>
<evidence type="ECO:0000313" key="2">
    <source>
        <dbReference type="Proteomes" id="UP000239326"/>
    </source>
</evidence>
<dbReference type="Proteomes" id="UP000239326">
    <property type="component" value="Plasmid unnamed1"/>
</dbReference>
<gene>
    <name evidence="1" type="ORF">C6571_18785</name>
</gene>
<dbReference type="AlphaFoldDB" id="A0A2S0N682"/>
<dbReference type="EMBL" id="CP027670">
    <property type="protein sequence ID" value="AVO43473.1"/>
    <property type="molecule type" value="Genomic_DNA"/>
</dbReference>
<accession>A0A2S0N682</accession>
<keyword evidence="1" id="KW-0614">Plasmid</keyword>
<proteinExistence type="predicted"/>
<name>A0A2S0N682_9BURK</name>
<sequence>MQRTVTIVTKTFVPYMSGESPEWVKYELNDLILNRIIAEQNHVRETNLNAVELGLGIQSTWPDGWSDVVYEAVRIDANGFAVCAVVDGGALYVESLSLPVEAINQLLDQANGEPTLALPNSVICDGGIYFFDEADPRDLVLAYRGSESAE</sequence>
<dbReference type="RefSeq" id="WP_106448421.1">
    <property type="nucleotide sequence ID" value="NZ_CP027670.1"/>
</dbReference>
<reference evidence="1 2" key="1">
    <citation type="submission" date="2018-03" db="EMBL/GenBank/DDBJ databases">
        <title>Genome sequencing of Simplicispira sp.</title>
        <authorList>
            <person name="Kim S.-J."/>
            <person name="Heo J."/>
            <person name="Kwon S.-W."/>
        </authorList>
    </citation>
    <scope>NUCLEOTIDE SEQUENCE [LARGE SCALE GENOMIC DNA]</scope>
    <source>
        <strain evidence="1 2">SC1-8</strain>
        <plasmid evidence="1 2">unnamed1</plasmid>
    </source>
</reference>
<dbReference type="KEGG" id="simp:C6571_18785"/>
<keyword evidence="2" id="KW-1185">Reference proteome</keyword>
<evidence type="ECO:0000313" key="1">
    <source>
        <dbReference type="EMBL" id="AVO43473.1"/>
    </source>
</evidence>
<organism evidence="1 2">
    <name type="scientific">Simplicispira suum</name>
    <dbReference type="NCBI Taxonomy" id="2109915"/>
    <lineage>
        <taxon>Bacteria</taxon>
        <taxon>Pseudomonadati</taxon>
        <taxon>Pseudomonadota</taxon>
        <taxon>Betaproteobacteria</taxon>
        <taxon>Burkholderiales</taxon>
        <taxon>Comamonadaceae</taxon>
        <taxon>Simplicispira</taxon>
    </lineage>
</organism>
<geneLocation type="plasmid" evidence="1 2">
    <name>unnamed1</name>
</geneLocation>